<dbReference type="EMBL" id="MCFH01000001">
    <property type="protein sequence ID" value="ORX61232.1"/>
    <property type="molecule type" value="Genomic_DNA"/>
</dbReference>
<evidence type="ECO:0000313" key="2">
    <source>
        <dbReference type="Proteomes" id="UP000193719"/>
    </source>
</evidence>
<accession>A0A1Y1VQ12</accession>
<reference evidence="1 2" key="1">
    <citation type="submission" date="2016-08" db="EMBL/GenBank/DDBJ databases">
        <title>Genomes of anaerobic fungi encode conserved fungal cellulosomes for biomass hydrolysis.</title>
        <authorList>
            <consortium name="DOE Joint Genome Institute"/>
            <person name="Haitjema C.H."/>
            <person name="Gilmore S.P."/>
            <person name="Henske J.K."/>
            <person name="Solomon K.V."/>
            <person name="De Groot R."/>
            <person name="Kuo A."/>
            <person name="Mondo S.J."/>
            <person name="Salamov A.A."/>
            <person name="Labutti K."/>
            <person name="Zhao Z."/>
            <person name="Chiniquy J."/>
            <person name="Barry K."/>
            <person name="Brewer H.M."/>
            <person name="Purvine S.O."/>
            <person name="Wright A.T."/>
            <person name="Boxma B."/>
            <person name="Van Alen T."/>
            <person name="Hackstein J.H."/>
            <person name="Baker S.E."/>
            <person name="Grigoriev I.V."/>
            <person name="O'Malley M.A."/>
        </authorList>
    </citation>
    <scope>NUCLEOTIDE SEQUENCE [LARGE SCALE GENOMIC DNA]</scope>
    <source>
        <strain evidence="2">finn</strain>
    </source>
</reference>
<proteinExistence type="predicted"/>
<protein>
    <submittedName>
        <fullName evidence="1">Uncharacterized protein</fullName>
    </submittedName>
</protein>
<comment type="caution">
    <text evidence="1">The sequence shown here is derived from an EMBL/GenBank/DDBJ whole genome shotgun (WGS) entry which is preliminary data.</text>
</comment>
<name>A0A1Y1VQ12_9FUNG</name>
<reference evidence="1 2" key="2">
    <citation type="submission" date="2016-08" db="EMBL/GenBank/DDBJ databases">
        <title>Pervasive Adenine N6-methylation of Active Genes in Fungi.</title>
        <authorList>
            <consortium name="DOE Joint Genome Institute"/>
            <person name="Mondo S.J."/>
            <person name="Dannebaum R.O."/>
            <person name="Kuo R.C."/>
            <person name="Labutti K."/>
            <person name="Haridas S."/>
            <person name="Kuo A."/>
            <person name="Salamov A."/>
            <person name="Ahrendt S.R."/>
            <person name="Lipzen A."/>
            <person name="Sullivan W."/>
            <person name="Andreopoulos W.B."/>
            <person name="Clum A."/>
            <person name="Lindquist E."/>
            <person name="Daum C."/>
            <person name="Ramamoorthy G.K."/>
            <person name="Gryganskyi A."/>
            <person name="Culley D."/>
            <person name="Magnuson J.K."/>
            <person name="James T.Y."/>
            <person name="O'Malley M.A."/>
            <person name="Stajich J.E."/>
            <person name="Spatafora J.W."/>
            <person name="Visel A."/>
            <person name="Grigoriev I.V."/>
        </authorList>
    </citation>
    <scope>NUCLEOTIDE SEQUENCE [LARGE SCALE GENOMIC DNA]</scope>
    <source>
        <strain evidence="2">finn</strain>
    </source>
</reference>
<organism evidence="1 2">
    <name type="scientific">Piromyces finnis</name>
    <dbReference type="NCBI Taxonomy" id="1754191"/>
    <lineage>
        <taxon>Eukaryota</taxon>
        <taxon>Fungi</taxon>
        <taxon>Fungi incertae sedis</taxon>
        <taxon>Chytridiomycota</taxon>
        <taxon>Chytridiomycota incertae sedis</taxon>
        <taxon>Neocallimastigomycetes</taxon>
        <taxon>Neocallimastigales</taxon>
        <taxon>Neocallimastigaceae</taxon>
        <taxon>Piromyces</taxon>
    </lineage>
</organism>
<keyword evidence="2" id="KW-1185">Reference proteome</keyword>
<evidence type="ECO:0000313" key="1">
    <source>
        <dbReference type="EMBL" id="ORX61232.1"/>
    </source>
</evidence>
<sequence>MIFLFRNKIILYICYTIVSALNTFIENGQRPELFELTDNEIVTFKITIPDEEFTLLKEKANVQGLTPPISNFTLEMELGKQSYRVYFEEMLNQNFTNYFQILIGKKDLFRSSQLKFRSDLTEPTFLRSKLTSDNEIEIGNDVEIETENDSGT</sequence>
<dbReference type="AlphaFoldDB" id="A0A1Y1VQ12"/>
<dbReference type="Proteomes" id="UP000193719">
    <property type="component" value="Unassembled WGS sequence"/>
</dbReference>
<gene>
    <name evidence="1" type="ORF">BCR36DRAFT_365811</name>
</gene>